<dbReference type="EMBL" id="JAPKIY010000017">
    <property type="protein sequence ID" value="MDS0898444.1"/>
    <property type="molecule type" value="Genomic_DNA"/>
</dbReference>
<dbReference type="Pfam" id="PF15943">
    <property type="entry name" value="YdaS_toxin"/>
    <property type="match status" value="1"/>
</dbReference>
<dbReference type="Proteomes" id="UP001182247">
    <property type="component" value="Unassembled WGS sequence"/>
</dbReference>
<comment type="caution">
    <text evidence="3">The sequence shown here is derived from an EMBL/GenBank/DDBJ whole genome shotgun (WGS) entry which is preliminary data.</text>
</comment>
<reference evidence="2" key="1">
    <citation type="journal article" date="2018" name="Genome Biol.">
        <title>SKESA: strategic k-mer extension for scrupulous assemblies.</title>
        <authorList>
            <person name="Souvorov A."/>
            <person name="Agarwala R."/>
            <person name="Lipman D.J."/>
        </authorList>
    </citation>
    <scope>NUCLEOTIDE SEQUENCE</scope>
    <source>
        <strain evidence="2">Morganella morganii ARLG-3209</strain>
    </source>
</reference>
<feature type="domain" description="HTH cro/C1-type" evidence="1">
    <location>
        <begin position="14"/>
        <end position="42"/>
    </location>
</feature>
<organism evidence="3 4">
    <name type="scientific">Morganella morganii</name>
    <name type="common">Proteus morganii</name>
    <dbReference type="NCBI Taxonomy" id="582"/>
    <lineage>
        <taxon>Bacteria</taxon>
        <taxon>Pseudomonadati</taxon>
        <taxon>Pseudomonadota</taxon>
        <taxon>Gammaproteobacteria</taxon>
        <taxon>Enterobacterales</taxon>
        <taxon>Morganellaceae</taxon>
        <taxon>Morganella</taxon>
    </lineage>
</organism>
<name>A0AAE4FCI3_MORMO</name>
<dbReference type="PROSITE" id="PS50943">
    <property type="entry name" value="HTH_CROC1"/>
    <property type="match status" value="1"/>
</dbReference>
<dbReference type="CDD" id="cd00093">
    <property type="entry name" value="HTH_XRE"/>
    <property type="match status" value="1"/>
</dbReference>
<dbReference type="RefSeq" id="WP_186722769.1">
    <property type="nucleotide sequence ID" value="NZ_CP135144.1"/>
</dbReference>
<protein>
    <submittedName>
        <fullName evidence="3">Helix-turn-helix domain-containing protein</fullName>
    </submittedName>
</protein>
<dbReference type="Gene3D" id="1.10.260.40">
    <property type="entry name" value="lambda repressor-like DNA-binding domains"/>
    <property type="match status" value="1"/>
</dbReference>
<proteinExistence type="predicted"/>
<dbReference type="Proteomes" id="UP000865968">
    <property type="component" value="Unassembled WGS sequence"/>
</dbReference>
<reference evidence="2" key="2">
    <citation type="submission" date="2020-10" db="EMBL/GenBank/DDBJ databases">
        <authorList>
            <consortium name="NCBI Pathogen Detection Project"/>
        </authorList>
    </citation>
    <scope>NUCLEOTIDE SEQUENCE</scope>
    <source>
        <strain evidence="2">Morganella morganii ARLG-3209</strain>
    </source>
</reference>
<dbReference type="SUPFAM" id="SSF47413">
    <property type="entry name" value="lambda repressor-like DNA-binding domains"/>
    <property type="match status" value="1"/>
</dbReference>
<dbReference type="GO" id="GO:0003677">
    <property type="term" value="F:DNA binding"/>
    <property type="evidence" value="ECO:0007669"/>
    <property type="project" value="InterPro"/>
</dbReference>
<evidence type="ECO:0000313" key="2">
    <source>
        <dbReference type="EMBL" id="HAT3808195.1"/>
    </source>
</evidence>
<dbReference type="AlphaFoldDB" id="A0AAE4FCI3"/>
<accession>A0AAE4FCI3</accession>
<dbReference type="InterPro" id="IPR001387">
    <property type="entry name" value="Cro/C1-type_HTH"/>
</dbReference>
<dbReference type="InterPro" id="IPR031856">
    <property type="entry name" value="YdaS_toxin-like"/>
</dbReference>
<evidence type="ECO:0000313" key="3">
    <source>
        <dbReference type="EMBL" id="MDS0898444.1"/>
    </source>
</evidence>
<reference evidence="3" key="3">
    <citation type="submission" date="2023-02" db="EMBL/GenBank/DDBJ databases">
        <title>Detection, antimicrobial susceptibility and genomic characterization of NDM-producing species of Morganellaceae, Yersiniaceae, and Enterobacteriaceae other than Klebsiella.</title>
        <authorList>
            <person name="Camargo C.H."/>
            <person name="Sacchi C.T."/>
            <person name="Campos K.R."/>
        </authorList>
    </citation>
    <scope>NUCLEOTIDE SEQUENCE</scope>
    <source>
        <strain evidence="3">1189_21</strain>
    </source>
</reference>
<gene>
    <name evidence="2" type="ORF">I8608_001007</name>
    <name evidence="3" type="ORF">OSC06_10720</name>
</gene>
<sequence>MNVAIKTAIGLLGTQQKLADACGVTQQAVYKWLKNKSRVSPEIVPLIVKSTNGIVRACEIRPDLPELFGECYASEPKHTDA</sequence>
<dbReference type="EMBL" id="DACSWI010000002">
    <property type="protein sequence ID" value="HAT3808195.1"/>
    <property type="molecule type" value="Genomic_DNA"/>
</dbReference>
<evidence type="ECO:0000313" key="4">
    <source>
        <dbReference type="Proteomes" id="UP001182247"/>
    </source>
</evidence>
<evidence type="ECO:0000259" key="1">
    <source>
        <dbReference type="PROSITE" id="PS50943"/>
    </source>
</evidence>
<dbReference type="InterPro" id="IPR010982">
    <property type="entry name" value="Lambda_DNA-bd_dom_sf"/>
</dbReference>